<dbReference type="PANTHER" id="PTHR33608:SF6">
    <property type="entry name" value="BLL2464 PROTEIN"/>
    <property type="match status" value="1"/>
</dbReference>
<protein>
    <submittedName>
        <fullName evidence="2">DUF58 domain-containing protein</fullName>
    </submittedName>
</protein>
<dbReference type="Pfam" id="PF01882">
    <property type="entry name" value="DUF58"/>
    <property type="match status" value="1"/>
</dbReference>
<reference evidence="3" key="1">
    <citation type="journal article" date="2019" name="Int. J. Syst. Evol. Microbiol.">
        <title>The Global Catalogue of Microorganisms (GCM) 10K type strain sequencing project: providing services to taxonomists for standard genome sequencing and annotation.</title>
        <authorList>
            <consortium name="The Broad Institute Genomics Platform"/>
            <consortium name="The Broad Institute Genome Sequencing Center for Infectious Disease"/>
            <person name="Wu L."/>
            <person name="Ma J."/>
        </authorList>
    </citation>
    <scope>NUCLEOTIDE SEQUENCE [LARGE SCALE GENOMIC DNA]</scope>
    <source>
        <strain evidence="3">CCUG 60023</strain>
    </source>
</reference>
<keyword evidence="3" id="KW-1185">Reference proteome</keyword>
<gene>
    <name evidence="2" type="ORF">ACFQ14_05095</name>
</gene>
<dbReference type="Proteomes" id="UP001597101">
    <property type="component" value="Unassembled WGS sequence"/>
</dbReference>
<proteinExistence type="predicted"/>
<accession>A0ABW3FHC0</accession>
<comment type="caution">
    <text evidence="2">The sequence shown here is derived from an EMBL/GenBank/DDBJ whole genome shotgun (WGS) entry which is preliminary data.</text>
</comment>
<organism evidence="2 3">
    <name type="scientific">Pseudahrensia aquimaris</name>
    <dbReference type="NCBI Taxonomy" id="744461"/>
    <lineage>
        <taxon>Bacteria</taxon>
        <taxon>Pseudomonadati</taxon>
        <taxon>Pseudomonadota</taxon>
        <taxon>Alphaproteobacteria</taxon>
        <taxon>Hyphomicrobiales</taxon>
        <taxon>Ahrensiaceae</taxon>
        <taxon>Pseudahrensia</taxon>
    </lineage>
</organism>
<evidence type="ECO:0000313" key="2">
    <source>
        <dbReference type="EMBL" id="MFD0915777.1"/>
    </source>
</evidence>
<dbReference type="PANTHER" id="PTHR33608">
    <property type="entry name" value="BLL2464 PROTEIN"/>
    <property type="match status" value="1"/>
</dbReference>
<dbReference type="EMBL" id="JBHTJV010000003">
    <property type="protein sequence ID" value="MFD0915777.1"/>
    <property type="molecule type" value="Genomic_DNA"/>
</dbReference>
<dbReference type="RefSeq" id="WP_377211624.1">
    <property type="nucleotide sequence ID" value="NZ_JBHTJV010000003.1"/>
</dbReference>
<evidence type="ECO:0000313" key="3">
    <source>
        <dbReference type="Proteomes" id="UP001597101"/>
    </source>
</evidence>
<dbReference type="InterPro" id="IPR002881">
    <property type="entry name" value="DUF58"/>
</dbReference>
<feature type="domain" description="DUF58" evidence="1">
    <location>
        <begin position="61"/>
        <end position="262"/>
    </location>
</feature>
<sequence>MALSIGTVSAKVDNSDALTRARLRAGLVPDLLVEAQRIAANVVSGWHGRRRRGSGDTFWQFRPYDTGESLTRIDWRRSARDDSITIRDKELEAAHTVWVWADNSPSMLYQSSLSEVSKQSRAMVLALALCEVLARSGERVGWPGLTRAISSRSAAERVAGELMGSAGEDTGSFPPLRGMVRRHSLVVISDFLEPISDVLARVDAAAQMGVEGILIQISDPAEETFPYSGRTEFRDPETGRKFTAGRAETLHKDYERLFNARREVLAEHCKRLGWHHITHRTDQLASSALVAAHMRLSGQVGGAR</sequence>
<name>A0ABW3FHC0_9HYPH</name>
<evidence type="ECO:0000259" key="1">
    <source>
        <dbReference type="Pfam" id="PF01882"/>
    </source>
</evidence>